<feature type="non-terminal residue" evidence="1">
    <location>
        <position position="1"/>
    </location>
</feature>
<sequence>SSQFMEVSSLIEYDAIIKNTPVISEDHITITLTIKTKDYIGQGNVNQEFECQHLYQKSVNLKTLPNLSWLNKLSKLTVSDSNITIDATRTIALRVKGENKHKKTSATKLYLRLKSYPKITDLAKNILNQSANTPD</sequence>
<gene>
    <name evidence="1" type="ORF">RPERSI_LOCUS27480</name>
</gene>
<evidence type="ECO:0000313" key="1">
    <source>
        <dbReference type="EMBL" id="CAG8829351.1"/>
    </source>
</evidence>
<dbReference type="EMBL" id="CAJVQC010097063">
    <property type="protein sequence ID" value="CAG8829351.1"/>
    <property type="molecule type" value="Genomic_DNA"/>
</dbReference>
<proteinExistence type="predicted"/>
<reference evidence="1" key="1">
    <citation type="submission" date="2021-06" db="EMBL/GenBank/DDBJ databases">
        <authorList>
            <person name="Kallberg Y."/>
            <person name="Tangrot J."/>
            <person name="Rosling A."/>
        </authorList>
    </citation>
    <scope>NUCLEOTIDE SEQUENCE</scope>
    <source>
        <strain evidence="1">MA461A</strain>
    </source>
</reference>
<comment type="caution">
    <text evidence="1">The sequence shown here is derived from an EMBL/GenBank/DDBJ whole genome shotgun (WGS) entry which is preliminary data.</text>
</comment>
<feature type="non-terminal residue" evidence="1">
    <location>
        <position position="135"/>
    </location>
</feature>
<protein>
    <submittedName>
        <fullName evidence="1">35865_t:CDS:1</fullName>
    </submittedName>
</protein>
<name>A0ACA9S6W8_9GLOM</name>
<dbReference type="Proteomes" id="UP000789920">
    <property type="component" value="Unassembled WGS sequence"/>
</dbReference>
<organism evidence="1 2">
    <name type="scientific">Racocetra persica</name>
    <dbReference type="NCBI Taxonomy" id="160502"/>
    <lineage>
        <taxon>Eukaryota</taxon>
        <taxon>Fungi</taxon>
        <taxon>Fungi incertae sedis</taxon>
        <taxon>Mucoromycota</taxon>
        <taxon>Glomeromycotina</taxon>
        <taxon>Glomeromycetes</taxon>
        <taxon>Diversisporales</taxon>
        <taxon>Gigasporaceae</taxon>
        <taxon>Racocetra</taxon>
    </lineage>
</organism>
<accession>A0ACA9S6W8</accession>
<keyword evidence="2" id="KW-1185">Reference proteome</keyword>
<evidence type="ECO:0000313" key="2">
    <source>
        <dbReference type="Proteomes" id="UP000789920"/>
    </source>
</evidence>